<reference evidence="6" key="1">
    <citation type="submission" date="2016-10" db="EMBL/GenBank/DDBJ databases">
        <authorList>
            <person name="de Groot N.N."/>
        </authorList>
    </citation>
    <scope>NUCLEOTIDE SEQUENCE</scope>
</reference>
<accession>A0A1W1E8V3</accession>
<evidence type="ECO:0000256" key="3">
    <source>
        <dbReference type="ARBA" id="ARBA00022801"/>
    </source>
</evidence>
<dbReference type="InterPro" id="IPR004635">
    <property type="entry name" value="Pept_S49_SppA"/>
</dbReference>
<evidence type="ECO:0000256" key="4">
    <source>
        <dbReference type="ARBA" id="ARBA00022825"/>
    </source>
</evidence>
<dbReference type="CDD" id="cd07023">
    <property type="entry name" value="S49_Sppa_N_C"/>
    <property type="match status" value="1"/>
</dbReference>
<name>A0A1W1E8V3_9ZZZZ</name>
<evidence type="ECO:0000256" key="2">
    <source>
        <dbReference type="ARBA" id="ARBA00022670"/>
    </source>
</evidence>
<dbReference type="Gene3D" id="3.90.226.10">
    <property type="entry name" value="2-enoyl-CoA Hydratase, Chain A, domain 1"/>
    <property type="match status" value="1"/>
</dbReference>
<evidence type="ECO:0000256" key="1">
    <source>
        <dbReference type="ARBA" id="ARBA00008683"/>
    </source>
</evidence>
<dbReference type="EMBL" id="FPIB01000014">
    <property type="protein sequence ID" value="SFV90383.1"/>
    <property type="molecule type" value="Genomic_DNA"/>
</dbReference>
<organism evidence="6">
    <name type="scientific">hydrothermal vent metagenome</name>
    <dbReference type="NCBI Taxonomy" id="652676"/>
    <lineage>
        <taxon>unclassified sequences</taxon>
        <taxon>metagenomes</taxon>
        <taxon>ecological metagenomes</taxon>
    </lineage>
</organism>
<evidence type="ECO:0000259" key="5">
    <source>
        <dbReference type="Pfam" id="PF01343"/>
    </source>
</evidence>
<proteinExistence type="inferred from homology"/>
<dbReference type="GO" id="GO:0008236">
    <property type="term" value="F:serine-type peptidase activity"/>
    <property type="evidence" value="ECO:0007669"/>
    <property type="project" value="UniProtKB-KW"/>
</dbReference>
<evidence type="ECO:0000313" key="6">
    <source>
        <dbReference type="EMBL" id="SFV90383.1"/>
    </source>
</evidence>
<keyword evidence="3" id="KW-0378">Hydrolase</keyword>
<keyword evidence="4" id="KW-0720">Serine protease</keyword>
<keyword evidence="2 6" id="KW-0645">Protease</keyword>
<dbReference type="PANTHER" id="PTHR42987">
    <property type="entry name" value="PEPTIDASE S49"/>
    <property type="match status" value="1"/>
</dbReference>
<dbReference type="NCBIfam" id="TIGR00706">
    <property type="entry name" value="SppA_dom"/>
    <property type="match status" value="1"/>
</dbReference>
<dbReference type="AlphaFoldDB" id="A0A1W1E8V3"/>
<dbReference type="SUPFAM" id="SSF52096">
    <property type="entry name" value="ClpP/crotonase"/>
    <property type="match status" value="1"/>
</dbReference>
<dbReference type="PANTHER" id="PTHR42987:SF7">
    <property type="entry name" value="SIGNAL PEPTIDE PEPTIDASE SPPA-RELATED"/>
    <property type="match status" value="1"/>
</dbReference>
<sequence>MFKKLGNAIKWIGEHFKGLLFLLILFIVLMPSAKTPLKKPNLQEIKLFGPIMDAEKLVKQIEDAQKDPNIKGVLLNVNSPGGAVPPSIEISYAVRNLKKKKPVIAYASGIMASGSYYSSIFADKIIANPGAIVGSIGVIMESADIEELLNKIGIKPQVVKEGKYKEAGTPTRKWTPQERAELERLTKDTYTLFVSDVAKARHLDINASENYANAHIFLASRAKDVGLIDAVGTLSDAKKELEKRSGVKKAVWKQKDKLESFMEKLTSQAMFQMQSYFYGLKAAFPY</sequence>
<dbReference type="Gene3D" id="6.20.330.10">
    <property type="match status" value="1"/>
</dbReference>
<dbReference type="Pfam" id="PF01343">
    <property type="entry name" value="Peptidase_S49"/>
    <property type="match status" value="1"/>
</dbReference>
<protein>
    <submittedName>
        <fullName evidence="6">Protease IV (PspA)</fullName>
    </submittedName>
</protein>
<gene>
    <name evidence="6" type="ORF">MNB_SV-4-138</name>
</gene>
<dbReference type="InterPro" id="IPR047272">
    <property type="entry name" value="S49_SppA_C"/>
</dbReference>
<feature type="domain" description="Peptidase S49" evidence="5">
    <location>
        <begin position="97"/>
        <end position="248"/>
    </location>
</feature>
<dbReference type="GO" id="GO:0006508">
    <property type="term" value="P:proteolysis"/>
    <property type="evidence" value="ECO:0007669"/>
    <property type="project" value="UniProtKB-KW"/>
</dbReference>
<dbReference type="InterPro" id="IPR002142">
    <property type="entry name" value="Peptidase_S49"/>
</dbReference>
<comment type="similarity">
    <text evidence="1">Belongs to the peptidase S49 family.</text>
</comment>
<dbReference type="InterPro" id="IPR029045">
    <property type="entry name" value="ClpP/crotonase-like_dom_sf"/>
</dbReference>